<evidence type="ECO:0000259" key="10">
    <source>
        <dbReference type="PROSITE" id="PS50835"/>
    </source>
</evidence>
<dbReference type="PROSITE" id="PS50835">
    <property type="entry name" value="IG_LIKE"/>
    <property type="match status" value="2"/>
</dbReference>
<keyword evidence="2" id="KW-1003">Cell membrane</keyword>
<dbReference type="SMART" id="SM00406">
    <property type="entry name" value="IGv"/>
    <property type="match status" value="2"/>
</dbReference>
<protein>
    <submittedName>
        <fullName evidence="12">Uncharacterized protein LOC120049518</fullName>
    </submittedName>
</protein>
<dbReference type="Pfam" id="PF07686">
    <property type="entry name" value="V-set"/>
    <property type="match status" value="2"/>
</dbReference>
<dbReference type="GO" id="GO:0005886">
    <property type="term" value="C:plasma membrane"/>
    <property type="evidence" value="ECO:0007669"/>
    <property type="project" value="UniProtKB-SubCell"/>
</dbReference>
<evidence type="ECO:0000313" key="11">
    <source>
        <dbReference type="Proteomes" id="UP000808372"/>
    </source>
</evidence>
<evidence type="ECO:0000256" key="1">
    <source>
        <dbReference type="ARBA" id="ARBA00004236"/>
    </source>
</evidence>
<organism evidence="11 12">
    <name type="scientific">Salvelinus namaycush</name>
    <name type="common">Lake trout</name>
    <name type="synonym">Salmo namaycush</name>
    <dbReference type="NCBI Taxonomy" id="8040"/>
    <lineage>
        <taxon>Eukaryota</taxon>
        <taxon>Metazoa</taxon>
        <taxon>Chordata</taxon>
        <taxon>Craniata</taxon>
        <taxon>Vertebrata</taxon>
        <taxon>Euteleostomi</taxon>
        <taxon>Actinopterygii</taxon>
        <taxon>Neopterygii</taxon>
        <taxon>Teleostei</taxon>
        <taxon>Protacanthopterygii</taxon>
        <taxon>Salmoniformes</taxon>
        <taxon>Salmonidae</taxon>
        <taxon>Salmoninae</taxon>
        <taxon>Salvelinus</taxon>
    </lineage>
</organism>
<dbReference type="RefSeq" id="XP_038851698.1">
    <property type="nucleotide sequence ID" value="XM_038995770.1"/>
</dbReference>
<keyword evidence="9" id="KW-1133">Transmembrane helix</keyword>
<feature type="domain" description="Ig-like" evidence="10">
    <location>
        <begin position="115"/>
        <end position="212"/>
    </location>
</feature>
<feature type="domain" description="Ig-like" evidence="10">
    <location>
        <begin position="238"/>
        <end position="331"/>
    </location>
</feature>
<reference evidence="12" key="1">
    <citation type="submission" date="2025-08" db="UniProtKB">
        <authorList>
            <consortium name="RefSeq"/>
        </authorList>
    </citation>
    <scope>IDENTIFICATION</scope>
    <source>
        <tissue evidence="12">White muscle</tissue>
    </source>
</reference>
<dbReference type="GeneID" id="120049518"/>
<evidence type="ECO:0000256" key="8">
    <source>
        <dbReference type="SAM" id="MobiDB-lite"/>
    </source>
</evidence>
<accession>A0A8U0QX36</accession>
<dbReference type="InterPro" id="IPR003599">
    <property type="entry name" value="Ig_sub"/>
</dbReference>
<keyword evidence="7" id="KW-0325">Glycoprotein</keyword>
<evidence type="ECO:0000256" key="4">
    <source>
        <dbReference type="ARBA" id="ARBA00022859"/>
    </source>
</evidence>
<dbReference type="InterPro" id="IPR036179">
    <property type="entry name" value="Ig-like_dom_sf"/>
</dbReference>
<evidence type="ECO:0000256" key="9">
    <source>
        <dbReference type="SAM" id="Phobius"/>
    </source>
</evidence>
<dbReference type="CDD" id="cd00099">
    <property type="entry name" value="IgV"/>
    <property type="match status" value="2"/>
</dbReference>
<name>A0A8U0QX36_SALNM</name>
<dbReference type="InterPro" id="IPR013106">
    <property type="entry name" value="Ig_V-set"/>
</dbReference>
<dbReference type="PANTHER" id="PTHR19433:SF133">
    <property type="entry name" value="IMMUNE-TYPE RECEPTOR 5 PRECURSOR-RELATED"/>
    <property type="match status" value="1"/>
</dbReference>
<dbReference type="Proteomes" id="UP000808372">
    <property type="component" value="Chromosome 6"/>
</dbReference>
<evidence type="ECO:0000313" key="12">
    <source>
        <dbReference type="RefSeq" id="XP_038851698.1"/>
    </source>
</evidence>
<dbReference type="InterPro" id="IPR052051">
    <property type="entry name" value="TCR_complex_component"/>
</dbReference>
<keyword evidence="4" id="KW-0391">Immunity</keyword>
<gene>
    <name evidence="12" type="primary">LOC120049518</name>
</gene>
<dbReference type="GO" id="GO:0009617">
    <property type="term" value="P:response to bacterium"/>
    <property type="evidence" value="ECO:0007669"/>
    <property type="project" value="TreeGrafter"/>
</dbReference>
<dbReference type="Gene3D" id="2.60.40.10">
    <property type="entry name" value="Immunoglobulins"/>
    <property type="match status" value="2"/>
</dbReference>
<evidence type="ECO:0000256" key="6">
    <source>
        <dbReference type="ARBA" id="ARBA00023157"/>
    </source>
</evidence>
<dbReference type="AlphaFoldDB" id="A0A8U0QX36"/>
<dbReference type="InterPro" id="IPR007110">
    <property type="entry name" value="Ig-like_dom"/>
</dbReference>
<keyword evidence="3" id="KW-0732">Signal</keyword>
<dbReference type="PANTHER" id="PTHR19433">
    <property type="entry name" value="T-CELL RECEPTOR ALPHA CHAIN V REGION-RELATED"/>
    <property type="match status" value="1"/>
</dbReference>
<evidence type="ECO:0000256" key="7">
    <source>
        <dbReference type="ARBA" id="ARBA00023180"/>
    </source>
</evidence>
<keyword evidence="9" id="KW-0812">Transmembrane</keyword>
<feature type="transmembrane region" description="Helical" evidence="9">
    <location>
        <begin position="357"/>
        <end position="381"/>
    </location>
</feature>
<evidence type="ECO:0000256" key="3">
    <source>
        <dbReference type="ARBA" id="ARBA00022729"/>
    </source>
</evidence>
<evidence type="ECO:0000256" key="5">
    <source>
        <dbReference type="ARBA" id="ARBA00023136"/>
    </source>
</evidence>
<comment type="subcellular location">
    <subcellularLocation>
        <location evidence="1">Cell membrane</location>
    </subcellularLocation>
</comment>
<dbReference type="GO" id="GO:0002376">
    <property type="term" value="P:immune system process"/>
    <property type="evidence" value="ECO:0007669"/>
    <property type="project" value="UniProtKB-KW"/>
</dbReference>
<sequence length="447" mass="49443">MPPTNEITLDLILNEEVFSDSQLDRAEYIYTQNGQNLPTSSTALWIEPVSQNKKADALSWLYDTEEWPMDQTSILPASYLVAPVVWDLDVDIEQALRTEPAPLQCTVGLCAFTKPNVIQPTPVMVTELGGTVTLTCYCFNVSVTRFDWFKQSFGQKPLHMASSLYVGQVSYYSNIFIKDFTETKRLGVMRGDSSYNLTISKTEPGDSATYYCFTSAIYELTFGEGTVLIVKDSESNIMSVLQQPVSESVHPGDSVTLNCTIHTETCAGGHSVYWFRHGSGGSRPGIIYTHGDRSDQCEKISEAGSSPQSCIYNLPKMNFSLSDAGTYYCAVASCGKILFGNGTKLDVEHGCKEDHLLFMYCLGVALGLCVILIIVLTCVLYKMSKCIGTQLQPSAPAVPSHYNQDQEPVTLHYAALNVVHKKPKAGRQRSAMERDTVYSGVRRQNMD</sequence>
<keyword evidence="11" id="KW-1185">Reference proteome</keyword>
<evidence type="ECO:0000256" key="2">
    <source>
        <dbReference type="ARBA" id="ARBA00022475"/>
    </source>
</evidence>
<proteinExistence type="predicted"/>
<keyword evidence="5 9" id="KW-0472">Membrane</keyword>
<dbReference type="InterPro" id="IPR013783">
    <property type="entry name" value="Ig-like_fold"/>
</dbReference>
<keyword evidence="6" id="KW-1015">Disulfide bond</keyword>
<dbReference type="SMART" id="SM00409">
    <property type="entry name" value="IG"/>
    <property type="match status" value="2"/>
</dbReference>
<feature type="region of interest" description="Disordered" evidence="8">
    <location>
        <begin position="425"/>
        <end position="447"/>
    </location>
</feature>
<dbReference type="KEGG" id="snh:120049518"/>
<dbReference type="SUPFAM" id="SSF48726">
    <property type="entry name" value="Immunoglobulin"/>
    <property type="match status" value="2"/>
</dbReference>